<gene>
    <name evidence="6" type="ORF">LSINAPIS_LOCUS5636</name>
</gene>
<keyword evidence="5" id="KW-1133">Transmembrane helix</keyword>
<feature type="transmembrane region" description="Helical" evidence="5">
    <location>
        <begin position="81"/>
        <end position="103"/>
    </location>
</feature>
<dbReference type="GO" id="GO:0008422">
    <property type="term" value="F:beta-glucosidase activity"/>
    <property type="evidence" value="ECO:0007669"/>
    <property type="project" value="TreeGrafter"/>
</dbReference>
<dbReference type="GO" id="GO:0005975">
    <property type="term" value="P:carbohydrate metabolic process"/>
    <property type="evidence" value="ECO:0007669"/>
    <property type="project" value="InterPro"/>
</dbReference>
<evidence type="ECO:0000256" key="2">
    <source>
        <dbReference type="ARBA" id="ARBA00022801"/>
    </source>
</evidence>
<protein>
    <submittedName>
        <fullName evidence="6">Uncharacterized protein</fullName>
    </submittedName>
</protein>
<dbReference type="Proteomes" id="UP000324832">
    <property type="component" value="Unassembled WGS sequence"/>
</dbReference>
<evidence type="ECO:0000313" key="6">
    <source>
        <dbReference type="EMBL" id="VVC93453.1"/>
    </source>
</evidence>
<reference evidence="6 7" key="1">
    <citation type="submission" date="2017-07" db="EMBL/GenBank/DDBJ databases">
        <authorList>
            <person name="Talla V."/>
            <person name="Backstrom N."/>
        </authorList>
    </citation>
    <scope>NUCLEOTIDE SEQUENCE [LARGE SCALE GENOMIC DNA]</scope>
</reference>
<dbReference type="InterPro" id="IPR017853">
    <property type="entry name" value="GH"/>
</dbReference>
<dbReference type="SUPFAM" id="SSF51445">
    <property type="entry name" value="(Trans)glycosidases"/>
    <property type="match status" value="1"/>
</dbReference>
<dbReference type="InterPro" id="IPR001360">
    <property type="entry name" value="Glyco_hydro_1"/>
</dbReference>
<accession>A0A5E4Q7W7</accession>
<keyword evidence="2" id="KW-0378">Hydrolase</keyword>
<dbReference type="EMBL" id="FZQP02001648">
    <property type="protein sequence ID" value="VVC93453.1"/>
    <property type="molecule type" value="Genomic_DNA"/>
</dbReference>
<dbReference type="Pfam" id="PF00232">
    <property type="entry name" value="Glyco_hydro_1"/>
    <property type="match status" value="1"/>
</dbReference>
<proteinExistence type="inferred from homology"/>
<evidence type="ECO:0000313" key="7">
    <source>
        <dbReference type="Proteomes" id="UP000324832"/>
    </source>
</evidence>
<dbReference type="PANTHER" id="PTHR10353">
    <property type="entry name" value="GLYCOSYL HYDROLASE"/>
    <property type="match status" value="1"/>
</dbReference>
<keyword evidence="5" id="KW-0472">Membrane</keyword>
<evidence type="ECO:0000256" key="4">
    <source>
        <dbReference type="RuleBase" id="RU003690"/>
    </source>
</evidence>
<name>A0A5E4Q7W7_9NEOP</name>
<evidence type="ECO:0000256" key="5">
    <source>
        <dbReference type="SAM" id="Phobius"/>
    </source>
</evidence>
<evidence type="ECO:0000256" key="3">
    <source>
        <dbReference type="ARBA" id="ARBA00023295"/>
    </source>
</evidence>
<comment type="similarity">
    <text evidence="1 4">Belongs to the glycosyl hydrolase 1 family.</text>
</comment>
<dbReference type="PANTHER" id="PTHR10353:SF36">
    <property type="entry name" value="LP05116P"/>
    <property type="match status" value="1"/>
</dbReference>
<keyword evidence="7" id="KW-1185">Reference proteome</keyword>
<sequence>MGIQIVLNSIYEDKANITGYIYFSLIDAYEFNFGYTSRFGLYDVDFGSPNKTRTARDSAKYYTCLTQNRTLTACDFLGSGVFSNCLSLTVIVFCVSIVHYVYYNF</sequence>
<dbReference type="AlphaFoldDB" id="A0A5E4Q7W7"/>
<keyword evidence="5" id="KW-0812">Transmembrane</keyword>
<organism evidence="6 7">
    <name type="scientific">Leptidea sinapis</name>
    <dbReference type="NCBI Taxonomy" id="189913"/>
    <lineage>
        <taxon>Eukaryota</taxon>
        <taxon>Metazoa</taxon>
        <taxon>Ecdysozoa</taxon>
        <taxon>Arthropoda</taxon>
        <taxon>Hexapoda</taxon>
        <taxon>Insecta</taxon>
        <taxon>Pterygota</taxon>
        <taxon>Neoptera</taxon>
        <taxon>Endopterygota</taxon>
        <taxon>Lepidoptera</taxon>
        <taxon>Glossata</taxon>
        <taxon>Ditrysia</taxon>
        <taxon>Papilionoidea</taxon>
        <taxon>Pieridae</taxon>
        <taxon>Dismorphiinae</taxon>
        <taxon>Leptidea</taxon>
    </lineage>
</organism>
<keyword evidence="3" id="KW-0326">Glycosidase</keyword>
<evidence type="ECO:0000256" key="1">
    <source>
        <dbReference type="ARBA" id="ARBA00010838"/>
    </source>
</evidence>
<dbReference type="Gene3D" id="3.20.20.80">
    <property type="entry name" value="Glycosidases"/>
    <property type="match status" value="1"/>
</dbReference>